<feature type="region of interest" description="Disordered" evidence="1">
    <location>
        <begin position="42"/>
        <end position="69"/>
    </location>
</feature>
<dbReference type="Proteomes" id="UP000092124">
    <property type="component" value="Unassembled WGS sequence"/>
</dbReference>
<evidence type="ECO:0000256" key="1">
    <source>
        <dbReference type="SAM" id="MobiDB-lite"/>
    </source>
</evidence>
<protein>
    <submittedName>
        <fullName evidence="2">Uncharacterized protein</fullName>
    </submittedName>
</protein>
<feature type="compositionally biased region" description="Polar residues" evidence="1">
    <location>
        <begin position="50"/>
        <end position="63"/>
    </location>
</feature>
<proteinExistence type="predicted"/>
<evidence type="ECO:0000313" key="2">
    <source>
        <dbReference type="EMBL" id="OBS66488.1"/>
    </source>
</evidence>
<sequence>MTKKQKVKDKDQLDVLHPIFHKEEGEGSYQCFGEGIRDLEGREGARVTAANRSPRQGSSSNPRPITGCSGDKQVTILIVPLLTLMSSIGPEAAEEALALTTAEEKPKEGVKMENNSHINLKVAGRWFCSAVED</sequence>
<dbReference type="EMBL" id="LZPO01087237">
    <property type="protein sequence ID" value="OBS66488.1"/>
    <property type="molecule type" value="Genomic_DNA"/>
</dbReference>
<name>A0A1A6GJP2_NEOLE</name>
<reference evidence="2 3" key="1">
    <citation type="submission" date="2016-06" db="EMBL/GenBank/DDBJ databases">
        <title>The Draft Genome Sequence and Annotation of the Desert Woodrat Neotoma lepida.</title>
        <authorList>
            <person name="Campbell M."/>
            <person name="Oakeson K.F."/>
            <person name="Yandell M."/>
            <person name="Halpert J.R."/>
            <person name="Dearing D."/>
        </authorList>
    </citation>
    <scope>NUCLEOTIDE SEQUENCE [LARGE SCALE GENOMIC DNA]</scope>
    <source>
        <strain evidence="2">417</strain>
        <tissue evidence="2">Liver</tissue>
    </source>
</reference>
<organism evidence="2 3">
    <name type="scientific">Neotoma lepida</name>
    <name type="common">Desert woodrat</name>
    <dbReference type="NCBI Taxonomy" id="56216"/>
    <lineage>
        <taxon>Eukaryota</taxon>
        <taxon>Metazoa</taxon>
        <taxon>Chordata</taxon>
        <taxon>Craniata</taxon>
        <taxon>Vertebrata</taxon>
        <taxon>Euteleostomi</taxon>
        <taxon>Mammalia</taxon>
        <taxon>Eutheria</taxon>
        <taxon>Euarchontoglires</taxon>
        <taxon>Glires</taxon>
        <taxon>Rodentia</taxon>
        <taxon>Myomorpha</taxon>
        <taxon>Muroidea</taxon>
        <taxon>Cricetidae</taxon>
        <taxon>Neotominae</taxon>
        <taxon>Neotoma</taxon>
    </lineage>
</organism>
<dbReference type="AlphaFoldDB" id="A0A1A6GJP2"/>
<keyword evidence="3" id="KW-1185">Reference proteome</keyword>
<comment type="caution">
    <text evidence="2">The sequence shown here is derived from an EMBL/GenBank/DDBJ whole genome shotgun (WGS) entry which is preliminary data.</text>
</comment>
<gene>
    <name evidence="2" type="ORF">A6R68_04966</name>
</gene>
<evidence type="ECO:0000313" key="3">
    <source>
        <dbReference type="Proteomes" id="UP000092124"/>
    </source>
</evidence>
<accession>A0A1A6GJP2</accession>